<dbReference type="GO" id="GO:0016787">
    <property type="term" value="F:hydrolase activity"/>
    <property type="evidence" value="ECO:0007669"/>
    <property type="project" value="UniProtKB-KW"/>
</dbReference>
<dbReference type="GO" id="GO:0080048">
    <property type="term" value="F:GDP-D-glucose phosphorylase activity"/>
    <property type="evidence" value="ECO:0007669"/>
    <property type="project" value="UniProtKB-EC"/>
</dbReference>
<dbReference type="InterPro" id="IPR026506">
    <property type="entry name" value="GDPGP"/>
</dbReference>
<dbReference type="OMA" id="WRMLLEY"/>
<dbReference type="PANTHER" id="PTHR20884">
    <property type="entry name" value="GDP-D-GLUCOSE PHOSPHORYLASE 1"/>
    <property type="match status" value="1"/>
</dbReference>
<accession>H2XNU5</accession>
<dbReference type="Ensembl" id="ENSCINT00000032935.1">
    <property type="protein sequence ID" value="ENSCINP00000031328.1"/>
    <property type="gene ID" value="ENSCING00000022901.1"/>
</dbReference>
<protein>
    <recommendedName>
        <fullName evidence="1">GDPGP1-like N-terminal domain-containing protein</fullName>
    </recommendedName>
</protein>
<dbReference type="EMBL" id="EAAA01000678">
    <property type="status" value="NOT_ANNOTATED_CDS"/>
    <property type="molecule type" value="Genomic_DNA"/>
</dbReference>
<feature type="domain" description="GDPGP1-like N-terminal" evidence="1">
    <location>
        <begin position="37"/>
        <end position="197"/>
    </location>
</feature>
<reference evidence="2" key="4">
    <citation type="submission" date="2025-09" db="UniProtKB">
        <authorList>
            <consortium name="Ensembl"/>
        </authorList>
    </citation>
    <scope>IDENTIFICATION</scope>
</reference>
<dbReference type="Proteomes" id="UP000008144">
    <property type="component" value="Chromosome 11"/>
</dbReference>
<name>H2XNU5_CIOIN</name>
<dbReference type="GO" id="GO:0005085">
    <property type="term" value="F:guanyl-nucleotide exchange factor activity"/>
    <property type="evidence" value="ECO:0007669"/>
    <property type="project" value="UniProtKB-KW"/>
</dbReference>
<dbReference type="Pfam" id="PF26217">
    <property type="entry name" value="GDPGP1_N"/>
    <property type="match status" value="1"/>
</dbReference>
<reference evidence="2" key="3">
    <citation type="submission" date="2025-08" db="UniProtKB">
        <authorList>
            <consortium name="Ensembl"/>
        </authorList>
    </citation>
    <scope>IDENTIFICATION</scope>
</reference>
<dbReference type="GeneTree" id="ENSGT00390000016718"/>
<evidence type="ECO:0000313" key="3">
    <source>
        <dbReference type="Proteomes" id="UP000008144"/>
    </source>
</evidence>
<proteinExistence type="predicted"/>
<keyword evidence="3" id="KW-1185">Reference proteome</keyword>
<dbReference type="InterPro" id="IPR058866">
    <property type="entry name" value="GDPGP1_N"/>
</dbReference>
<dbReference type="AlphaFoldDB" id="H2XNU5"/>
<sequence length="204" mass="22893">MEKGAGMDDRTFVYDQYDLNHAFGVSTSDITNGVTLNFDDLLVKTWEIAQSNAVSNYELKIECRRVPGPLGIVAQLNTQRTSNRRKPQVFNNVSLPFNPDQFNFTKIKQNELLFNIYKKDGHSRTLVGSCVVNVSPFAKCHSLIVPDPNSCRPQIMAVDGIKLALELQALSRNKTLVTVFNSMCGQASVNHLHLHCYYMPKING</sequence>
<dbReference type="PANTHER" id="PTHR20884:SF8">
    <property type="entry name" value="GDP-D-GLUCOSE PHOSPHORYLASE 1"/>
    <property type="match status" value="1"/>
</dbReference>
<dbReference type="InParanoid" id="H2XNU5"/>
<dbReference type="GO" id="GO:0000166">
    <property type="term" value="F:nucleotide binding"/>
    <property type="evidence" value="ECO:0007669"/>
    <property type="project" value="UniProtKB-KW"/>
</dbReference>
<dbReference type="HOGENOM" id="CLU_1291563_0_0_1"/>
<organism evidence="2 3">
    <name type="scientific">Ciona intestinalis</name>
    <name type="common">Transparent sea squirt</name>
    <name type="synonym">Ascidia intestinalis</name>
    <dbReference type="NCBI Taxonomy" id="7719"/>
    <lineage>
        <taxon>Eukaryota</taxon>
        <taxon>Metazoa</taxon>
        <taxon>Chordata</taxon>
        <taxon>Tunicata</taxon>
        <taxon>Ascidiacea</taxon>
        <taxon>Phlebobranchia</taxon>
        <taxon>Cionidae</taxon>
        <taxon>Ciona</taxon>
    </lineage>
</organism>
<reference evidence="3" key="1">
    <citation type="journal article" date="2002" name="Science">
        <title>The draft genome of Ciona intestinalis: insights into chordate and vertebrate origins.</title>
        <authorList>
            <person name="Dehal P."/>
            <person name="Satou Y."/>
            <person name="Campbell R.K."/>
            <person name="Chapman J."/>
            <person name="Degnan B."/>
            <person name="De Tomaso A."/>
            <person name="Davidson B."/>
            <person name="Di Gregorio A."/>
            <person name="Gelpke M."/>
            <person name="Goodstein D.M."/>
            <person name="Harafuji N."/>
            <person name="Hastings K.E."/>
            <person name="Ho I."/>
            <person name="Hotta K."/>
            <person name="Huang W."/>
            <person name="Kawashima T."/>
            <person name="Lemaire P."/>
            <person name="Martinez D."/>
            <person name="Meinertzhagen I.A."/>
            <person name="Necula S."/>
            <person name="Nonaka M."/>
            <person name="Putnam N."/>
            <person name="Rash S."/>
            <person name="Saiga H."/>
            <person name="Satake M."/>
            <person name="Terry A."/>
            <person name="Yamada L."/>
            <person name="Wang H.G."/>
            <person name="Awazu S."/>
            <person name="Azumi K."/>
            <person name="Boore J."/>
            <person name="Branno M."/>
            <person name="Chin-Bow S."/>
            <person name="DeSantis R."/>
            <person name="Doyle S."/>
            <person name="Francino P."/>
            <person name="Keys D.N."/>
            <person name="Haga S."/>
            <person name="Hayashi H."/>
            <person name="Hino K."/>
            <person name="Imai K.S."/>
            <person name="Inaba K."/>
            <person name="Kano S."/>
            <person name="Kobayashi K."/>
            <person name="Kobayashi M."/>
            <person name="Lee B.I."/>
            <person name="Makabe K.W."/>
            <person name="Manohar C."/>
            <person name="Matassi G."/>
            <person name="Medina M."/>
            <person name="Mochizuki Y."/>
            <person name="Mount S."/>
            <person name="Morishita T."/>
            <person name="Miura S."/>
            <person name="Nakayama A."/>
            <person name="Nishizaka S."/>
            <person name="Nomoto H."/>
            <person name="Ohta F."/>
            <person name="Oishi K."/>
            <person name="Rigoutsos I."/>
            <person name="Sano M."/>
            <person name="Sasaki A."/>
            <person name="Sasakura Y."/>
            <person name="Shoguchi E."/>
            <person name="Shin-i T."/>
            <person name="Spagnuolo A."/>
            <person name="Stainier D."/>
            <person name="Suzuki M.M."/>
            <person name="Tassy O."/>
            <person name="Takatori N."/>
            <person name="Tokuoka M."/>
            <person name="Yagi K."/>
            <person name="Yoshizaki F."/>
            <person name="Wada S."/>
            <person name="Zhang C."/>
            <person name="Hyatt P.D."/>
            <person name="Larimer F."/>
            <person name="Detter C."/>
            <person name="Doggett N."/>
            <person name="Glavina T."/>
            <person name="Hawkins T."/>
            <person name="Richardson P."/>
            <person name="Lucas S."/>
            <person name="Kohara Y."/>
            <person name="Levine M."/>
            <person name="Satoh N."/>
            <person name="Rokhsar D.S."/>
        </authorList>
    </citation>
    <scope>NUCLEOTIDE SEQUENCE [LARGE SCALE GENOMIC DNA]</scope>
</reference>
<evidence type="ECO:0000313" key="2">
    <source>
        <dbReference type="Ensembl" id="ENSCINP00000031328.1"/>
    </source>
</evidence>
<reference evidence="2" key="2">
    <citation type="journal article" date="2008" name="Genome Biol.">
        <title>Improved genome assembly and evidence-based global gene model set for the chordate Ciona intestinalis: new insight into intron and operon populations.</title>
        <authorList>
            <person name="Satou Y."/>
            <person name="Mineta K."/>
            <person name="Ogasawara M."/>
            <person name="Sasakura Y."/>
            <person name="Shoguchi E."/>
            <person name="Ueno K."/>
            <person name="Yamada L."/>
            <person name="Matsumoto J."/>
            <person name="Wasserscheid J."/>
            <person name="Dewar K."/>
            <person name="Wiley G.B."/>
            <person name="Macmil S.L."/>
            <person name="Roe B.A."/>
            <person name="Zeller R.W."/>
            <person name="Hastings K.E."/>
            <person name="Lemaire P."/>
            <person name="Lindquist E."/>
            <person name="Endo T."/>
            <person name="Hotta K."/>
            <person name="Inaba K."/>
        </authorList>
    </citation>
    <scope>NUCLEOTIDE SEQUENCE [LARGE SCALE GENOMIC DNA]</scope>
    <source>
        <strain evidence="2">wild type</strain>
    </source>
</reference>
<evidence type="ECO:0000259" key="1">
    <source>
        <dbReference type="Pfam" id="PF26217"/>
    </source>
</evidence>
<dbReference type="GO" id="GO:0005737">
    <property type="term" value="C:cytoplasm"/>
    <property type="evidence" value="ECO:0007669"/>
    <property type="project" value="UniProtKB-SubCell"/>
</dbReference>